<dbReference type="SUPFAM" id="SSF63707">
    <property type="entry name" value="Ganglioside M2 (gm2) activator"/>
    <property type="match status" value="1"/>
</dbReference>
<evidence type="ECO:0000313" key="4">
    <source>
        <dbReference type="Proteomes" id="UP001558632"/>
    </source>
</evidence>
<keyword evidence="1 2" id="KW-0732">Signal</keyword>
<dbReference type="Proteomes" id="UP001558632">
    <property type="component" value="Unassembled WGS sequence"/>
</dbReference>
<dbReference type="InterPro" id="IPR036846">
    <property type="entry name" value="GM2-AP_sf"/>
</dbReference>
<gene>
    <name evidence="3" type="ORF">TSPI_05917</name>
</gene>
<protein>
    <submittedName>
        <fullName evidence="3">Small ribosomal subunit protein</fullName>
    </submittedName>
</protein>
<feature type="chain" id="PRO_5046695666" evidence="2">
    <location>
        <begin position="20"/>
        <end position="299"/>
    </location>
</feature>
<reference evidence="3 4" key="1">
    <citation type="submission" date="2024-07" db="EMBL/GenBank/DDBJ databases">
        <title>Enhanced genomic and transcriptomic resources for Trichinella pseudospiralis and T. spiralis underpin the discovery of pronounced molecular differences between stages and species.</title>
        <authorList>
            <person name="Pasi K.K."/>
            <person name="La Rosa G."/>
            <person name="Gomez-Morales M.A."/>
            <person name="Tosini F."/>
            <person name="Sumanam S."/>
            <person name="Young N.D."/>
            <person name="Chang B.C."/>
            <person name="Robin G.B."/>
        </authorList>
    </citation>
    <scope>NUCLEOTIDE SEQUENCE [LARGE SCALE GENOMIC DNA]</scope>
    <source>
        <strain evidence="3">ISS534</strain>
    </source>
</reference>
<evidence type="ECO:0000256" key="2">
    <source>
        <dbReference type="SAM" id="SignalP"/>
    </source>
</evidence>
<dbReference type="PANTHER" id="PTHR37976">
    <property type="entry name" value="PROTEIN CBG16927"/>
    <property type="match status" value="1"/>
</dbReference>
<evidence type="ECO:0000256" key="1">
    <source>
        <dbReference type="ARBA" id="ARBA00022729"/>
    </source>
</evidence>
<dbReference type="EMBL" id="JBEUSY010000085">
    <property type="protein sequence ID" value="KAL1245521.1"/>
    <property type="molecule type" value="Genomic_DNA"/>
</dbReference>
<accession>A0ABR3L070</accession>
<feature type="signal peptide" evidence="2">
    <location>
        <begin position="1"/>
        <end position="19"/>
    </location>
</feature>
<evidence type="ECO:0000313" key="3">
    <source>
        <dbReference type="EMBL" id="KAL1245521.1"/>
    </source>
</evidence>
<name>A0ABR3L070_TRISP</name>
<keyword evidence="4" id="KW-1185">Reference proteome</keyword>
<comment type="caution">
    <text evidence="3">The sequence shown here is derived from an EMBL/GenBank/DDBJ whole genome shotgun (WGS) entry which is preliminary data.</text>
</comment>
<proteinExistence type="predicted"/>
<sequence length="299" mass="33579">MTSLQILVTLLLLYRPLQCIEESNSLGGNRRLAIELLSHKPCRKGRWDERIRFPSSRIAELVPDPKKEFGCYKIRGEVEVFKEIQGEIQIYVRSQLGTRGAPEKCSNFDPRTKCGGTGSCIYCGLCNKSPGMNELFSLQVDGERFDCDRGIDKGTYNSIEWHFCTPTLDEFLENADIDPDFWSKHGNKGQIIFQTIQIYNVTLNTLPPAKLQKVLNSGDAKLANGRDSLASVVALAADPQAHSQRSITANVCAASRFPLKQTNADGFGDMKREKLIFPPLPSFSFGKERACARQRLRWN</sequence>
<organism evidence="3 4">
    <name type="scientific">Trichinella spiralis</name>
    <name type="common">Trichina worm</name>
    <dbReference type="NCBI Taxonomy" id="6334"/>
    <lineage>
        <taxon>Eukaryota</taxon>
        <taxon>Metazoa</taxon>
        <taxon>Ecdysozoa</taxon>
        <taxon>Nematoda</taxon>
        <taxon>Enoplea</taxon>
        <taxon>Dorylaimia</taxon>
        <taxon>Trichinellida</taxon>
        <taxon>Trichinellidae</taxon>
        <taxon>Trichinella</taxon>
    </lineage>
</organism>
<dbReference type="PANTHER" id="PTHR37976:SF2">
    <property type="entry name" value="PROTEIN CBG16925"/>
    <property type="match status" value="1"/>
</dbReference>